<dbReference type="PANTHER" id="PTHR13848">
    <property type="entry name" value="PROTEIN YIPPEE-LIKE CG15309-RELATED"/>
    <property type="match status" value="1"/>
</dbReference>
<dbReference type="EMBL" id="KZ110595">
    <property type="protein sequence ID" value="OSX63767.1"/>
    <property type="molecule type" value="Genomic_DNA"/>
</dbReference>
<protein>
    <recommendedName>
        <fullName evidence="2">Yippee domain-containing protein</fullName>
    </recommendedName>
</protein>
<reference evidence="3 4" key="1">
    <citation type="submission" date="2017-04" db="EMBL/GenBank/DDBJ databases">
        <title>Genome Sequence of the Model Brown-Rot Fungus Postia placenta SB12.</title>
        <authorList>
            <consortium name="DOE Joint Genome Institute"/>
            <person name="Gaskell J."/>
            <person name="Kersten P."/>
            <person name="Larrondo L.F."/>
            <person name="Canessa P."/>
            <person name="Martinez D."/>
            <person name="Hibbett D."/>
            <person name="Schmoll M."/>
            <person name="Kubicek C.P."/>
            <person name="Martinez A.T."/>
            <person name="Yadav J."/>
            <person name="Master E."/>
            <person name="Magnuson J.K."/>
            <person name="James T."/>
            <person name="Yaver D."/>
            <person name="Berka R."/>
            <person name="Labutti K."/>
            <person name="Lipzen A."/>
            <person name="Aerts A."/>
            <person name="Barry K."/>
            <person name="Henrissat B."/>
            <person name="Blanchette R."/>
            <person name="Grigoriev I."/>
            <person name="Cullen D."/>
        </authorList>
    </citation>
    <scope>NUCLEOTIDE SEQUENCE [LARGE SCALE GENOMIC DNA]</scope>
    <source>
        <strain evidence="3 4">MAD-698-R-SB12</strain>
    </source>
</reference>
<accession>A0A1X6N579</accession>
<keyword evidence="4" id="KW-1185">Reference proteome</keyword>
<dbReference type="GeneID" id="36325647"/>
<dbReference type="OrthoDB" id="6407410at2759"/>
<evidence type="ECO:0000259" key="2">
    <source>
        <dbReference type="PROSITE" id="PS51792"/>
    </source>
</evidence>
<dbReference type="RefSeq" id="XP_024340561.1">
    <property type="nucleotide sequence ID" value="XM_024480697.1"/>
</dbReference>
<dbReference type="STRING" id="670580.A0A1X6N579"/>
<dbReference type="InterPro" id="IPR039058">
    <property type="entry name" value="Yippee_fam"/>
</dbReference>
<proteinExistence type="predicted"/>
<dbReference type="Proteomes" id="UP000194127">
    <property type="component" value="Unassembled WGS sequence"/>
</dbReference>
<evidence type="ECO:0000256" key="1">
    <source>
        <dbReference type="SAM" id="MobiDB-lite"/>
    </source>
</evidence>
<organism evidence="3 4">
    <name type="scientific">Postia placenta MAD-698-R-SB12</name>
    <dbReference type="NCBI Taxonomy" id="670580"/>
    <lineage>
        <taxon>Eukaryota</taxon>
        <taxon>Fungi</taxon>
        <taxon>Dikarya</taxon>
        <taxon>Basidiomycota</taxon>
        <taxon>Agaricomycotina</taxon>
        <taxon>Agaricomycetes</taxon>
        <taxon>Polyporales</taxon>
        <taxon>Adustoporiaceae</taxon>
        <taxon>Rhodonia</taxon>
    </lineage>
</organism>
<feature type="region of interest" description="Disordered" evidence="1">
    <location>
        <begin position="118"/>
        <end position="223"/>
    </location>
</feature>
<feature type="compositionally biased region" description="Pro residues" evidence="1">
    <location>
        <begin position="154"/>
        <end position="168"/>
    </location>
</feature>
<evidence type="ECO:0000313" key="4">
    <source>
        <dbReference type="Proteomes" id="UP000194127"/>
    </source>
</evidence>
<name>A0A1X6N579_9APHY</name>
<dbReference type="InterPro" id="IPR034751">
    <property type="entry name" value="Yippee"/>
</dbReference>
<dbReference type="AlphaFoldDB" id="A0A1X6N579"/>
<dbReference type="PROSITE" id="PS51792">
    <property type="entry name" value="YIPPEE"/>
    <property type="match status" value="1"/>
</dbReference>
<evidence type="ECO:0000313" key="3">
    <source>
        <dbReference type="EMBL" id="OSX63767.1"/>
    </source>
</evidence>
<feature type="domain" description="Yippee" evidence="2">
    <location>
        <begin position="13"/>
        <end position="111"/>
    </location>
</feature>
<gene>
    <name evidence="3" type="ORF">POSPLADRAFT_1055847</name>
</gene>
<sequence length="223" mass="23711">MSDAHPDTSDDRTMLACKACRASIVSRSSVITEDGFRGYHGKAALVTDAPNTSPAAPSIMLMDTGAHTIAELACASCAAYLGWRVLRAHELSEKWKEGRCILELALLAPLPLRPLPTPIPRPSSAPSATTLAPPPASSPTQHSPPSLVDTPEPLALPVPSPSPSPPPTQEREWAHKARIANAMPVLGHRRTATDPHALRGRPHGPRSITPSLRRADRTLSVVS</sequence>